<accession>A0A921UP32</accession>
<organism evidence="1 2">
    <name type="scientific">Sorghum bicolor</name>
    <name type="common">Sorghum</name>
    <name type="synonym">Sorghum vulgare</name>
    <dbReference type="NCBI Taxonomy" id="4558"/>
    <lineage>
        <taxon>Eukaryota</taxon>
        <taxon>Viridiplantae</taxon>
        <taxon>Streptophyta</taxon>
        <taxon>Embryophyta</taxon>
        <taxon>Tracheophyta</taxon>
        <taxon>Spermatophyta</taxon>
        <taxon>Magnoliopsida</taxon>
        <taxon>Liliopsida</taxon>
        <taxon>Poales</taxon>
        <taxon>Poaceae</taxon>
        <taxon>PACMAD clade</taxon>
        <taxon>Panicoideae</taxon>
        <taxon>Andropogonodae</taxon>
        <taxon>Andropogoneae</taxon>
        <taxon>Sorghinae</taxon>
        <taxon>Sorghum</taxon>
    </lineage>
</organism>
<protein>
    <submittedName>
        <fullName evidence="1">Uncharacterized protein</fullName>
    </submittedName>
</protein>
<dbReference type="EMBL" id="CM027682">
    <property type="protein sequence ID" value="KAG0539337.1"/>
    <property type="molecule type" value="Genomic_DNA"/>
</dbReference>
<evidence type="ECO:0000313" key="1">
    <source>
        <dbReference type="EMBL" id="KAG0539337.1"/>
    </source>
</evidence>
<comment type="caution">
    <text evidence="1">The sequence shown here is derived from an EMBL/GenBank/DDBJ whole genome shotgun (WGS) entry which is preliminary data.</text>
</comment>
<reference evidence="1" key="2">
    <citation type="submission" date="2020-10" db="EMBL/GenBank/DDBJ databases">
        <authorList>
            <person name="Cooper E.A."/>
            <person name="Brenton Z.W."/>
            <person name="Flinn B.S."/>
            <person name="Jenkins J."/>
            <person name="Shu S."/>
            <person name="Flowers D."/>
            <person name="Luo F."/>
            <person name="Wang Y."/>
            <person name="Xia P."/>
            <person name="Barry K."/>
            <person name="Daum C."/>
            <person name="Lipzen A."/>
            <person name="Yoshinaga Y."/>
            <person name="Schmutz J."/>
            <person name="Saski C."/>
            <person name="Vermerris W."/>
            <person name="Kresovich S."/>
        </authorList>
    </citation>
    <scope>NUCLEOTIDE SEQUENCE</scope>
</reference>
<name>A0A921UP32_SORBI</name>
<sequence length="131" mass="13883">MTCYRLAVSLFHRTHTLIPPSSPRCHACAPPPLHARAELLAAPIHAGHGGSVEDWGLLPQPYARCSSILWPFTGDDHPPDLCRFCSGGKPTNHGVQEVGAAWICSPWMLGAGPGGGQPDHPARGGQPTSRP</sequence>
<gene>
    <name evidence="1" type="ORF">BDA96_03G314400</name>
</gene>
<proteinExistence type="predicted"/>
<dbReference type="Proteomes" id="UP000807115">
    <property type="component" value="Chromosome 3"/>
</dbReference>
<reference evidence="1" key="1">
    <citation type="journal article" date="2019" name="BMC Genomics">
        <title>A new reference genome for Sorghum bicolor reveals high levels of sequence similarity between sweet and grain genotypes: implications for the genetics of sugar metabolism.</title>
        <authorList>
            <person name="Cooper E.A."/>
            <person name="Brenton Z.W."/>
            <person name="Flinn B.S."/>
            <person name="Jenkins J."/>
            <person name="Shu S."/>
            <person name="Flowers D."/>
            <person name="Luo F."/>
            <person name="Wang Y."/>
            <person name="Xia P."/>
            <person name="Barry K."/>
            <person name="Daum C."/>
            <person name="Lipzen A."/>
            <person name="Yoshinaga Y."/>
            <person name="Schmutz J."/>
            <person name="Saski C."/>
            <person name="Vermerris W."/>
            <person name="Kresovich S."/>
        </authorList>
    </citation>
    <scope>NUCLEOTIDE SEQUENCE</scope>
</reference>
<dbReference type="AlphaFoldDB" id="A0A921UP32"/>
<evidence type="ECO:0000313" key="2">
    <source>
        <dbReference type="Proteomes" id="UP000807115"/>
    </source>
</evidence>